<reference evidence="4 5" key="1">
    <citation type="submission" date="2019-08" db="EMBL/GenBank/DDBJ databases">
        <authorList>
            <person name="Dong K."/>
        </authorList>
    </citation>
    <scope>NUCLEOTIDE SEQUENCE [LARGE SCALE GENOMIC DNA]</scope>
    <source>
        <strain evidence="4 5">JCM14558</strain>
    </source>
</reference>
<dbReference type="OrthoDB" id="5800709at2"/>
<dbReference type="EMBL" id="VRSV01000001">
    <property type="protein sequence ID" value="TXK11937.1"/>
    <property type="molecule type" value="Genomic_DNA"/>
</dbReference>
<organism evidence="4 5">
    <name type="scientific">Microbacterium hatanonis</name>
    <dbReference type="NCBI Taxonomy" id="404366"/>
    <lineage>
        <taxon>Bacteria</taxon>
        <taxon>Bacillati</taxon>
        <taxon>Actinomycetota</taxon>
        <taxon>Actinomycetes</taxon>
        <taxon>Micrococcales</taxon>
        <taxon>Microbacteriaceae</taxon>
        <taxon>Microbacterium</taxon>
    </lineage>
</organism>
<keyword evidence="5" id="KW-1185">Reference proteome</keyword>
<evidence type="ECO:0000256" key="1">
    <source>
        <dbReference type="SAM" id="Phobius"/>
    </source>
</evidence>
<keyword evidence="1" id="KW-1133">Transmembrane helix</keyword>
<comment type="caution">
    <text evidence="4">The sequence shown here is derived from an EMBL/GenBank/DDBJ whole genome shotgun (WGS) entry which is preliminary data.</text>
</comment>
<dbReference type="RefSeq" id="WP_147892688.1">
    <property type="nucleotide sequence ID" value="NZ_BAAANR010000001.1"/>
</dbReference>
<proteinExistence type="predicted"/>
<evidence type="ECO:0000256" key="2">
    <source>
        <dbReference type="SAM" id="SignalP"/>
    </source>
</evidence>
<keyword evidence="2" id="KW-0732">Signal</keyword>
<dbReference type="InterPro" id="IPR025510">
    <property type="entry name" value="DUF4397"/>
</dbReference>
<gene>
    <name evidence="4" type="ORF">FVP77_00075</name>
</gene>
<feature type="transmembrane region" description="Helical" evidence="1">
    <location>
        <begin position="246"/>
        <end position="267"/>
    </location>
</feature>
<dbReference type="AlphaFoldDB" id="A0A5C8HZ62"/>
<feature type="chain" id="PRO_5023140729" evidence="2">
    <location>
        <begin position="26"/>
        <end position="277"/>
    </location>
</feature>
<dbReference type="Proteomes" id="UP000321034">
    <property type="component" value="Unassembled WGS sequence"/>
</dbReference>
<keyword evidence="1" id="KW-0812">Transmembrane</keyword>
<sequence length="277" mass="27070">MRKTLAAGAIAGLALAAGFAAPAQAISATTADLSVLHAIPDTPVDVYVNGALTLDDFQPGTLAGPLDLAAGSYDIAITAPDAADASAPILAATVELAANTSYTAVAHLSEAGAPTVTPFVNDTKTTAAGEGRLTVRHVAAAPAVDILAGGSPVVEDLVNPKEATLDLPVGTVSAAVALAGTTDPVIGPADVAIQDGVLTVVYAWGSAADGNLALATQTVTVGHTVPGAVISGTAGYAAQRDATTQGLWAIGFAALAGAVVVAATAIVRRSRGAKHTV</sequence>
<protein>
    <submittedName>
        <fullName evidence="4">DUF4397 domain-containing protein</fullName>
    </submittedName>
</protein>
<keyword evidence="1" id="KW-0472">Membrane</keyword>
<dbReference type="Pfam" id="PF14344">
    <property type="entry name" value="DUF4397"/>
    <property type="match status" value="1"/>
</dbReference>
<name>A0A5C8HZ62_9MICO</name>
<evidence type="ECO:0000259" key="3">
    <source>
        <dbReference type="Pfam" id="PF14344"/>
    </source>
</evidence>
<evidence type="ECO:0000313" key="4">
    <source>
        <dbReference type="EMBL" id="TXK11937.1"/>
    </source>
</evidence>
<feature type="domain" description="DUF4397" evidence="3">
    <location>
        <begin position="31"/>
        <end position="146"/>
    </location>
</feature>
<feature type="signal peptide" evidence="2">
    <location>
        <begin position="1"/>
        <end position="25"/>
    </location>
</feature>
<evidence type="ECO:0000313" key="5">
    <source>
        <dbReference type="Proteomes" id="UP000321034"/>
    </source>
</evidence>
<accession>A0A5C8HZ62</accession>